<dbReference type="Proteomes" id="UP000277212">
    <property type="component" value="Unassembled WGS sequence"/>
</dbReference>
<reference evidence="1 2" key="1">
    <citation type="submission" date="2017-06" db="EMBL/GenBank/DDBJ databases">
        <title>Comparative genomic analysis of Ambrosia Fusariam Clade fungi.</title>
        <authorList>
            <person name="Stajich J.E."/>
            <person name="Carrillo J."/>
            <person name="Kijimoto T."/>
            <person name="Eskalen A."/>
            <person name="O'Donnell K."/>
            <person name="Kasson M."/>
        </authorList>
    </citation>
    <scope>NUCLEOTIDE SEQUENCE [LARGE SCALE GENOMIC DNA]</scope>
    <source>
        <strain evidence="1">UCR3666</strain>
    </source>
</reference>
<organism evidence="1 2">
    <name type="scientific">Fusarium kuroshium</name>
    <dbReference type="NCBI Taxonomy" id="2010991"/>
    <lineage>
        <taxon>Eukaryota</taxon>
        <taxon>Fungi</taxon>
        <taxon>Dikarya</taxon>
        <taxon>Ascomycota</taxon>
        <taxon>Pezizomycotina</taxon>
        <taxon>Sordariomycetes</taxon>
        <taxon>Hypocreomycetidae</taxon>
        <taxon>Hypocreales</taxon>
        <taxon>Nectriaceae</taxon>
        <taxon>Fusarium</taxon>
        <taxon>Fusarium solani species complex</taxon>
    </lineage>
</organism>
<dbReference type="EMBL" id="NKUJ01000656">
    <property type="protein sequence ID" value="RMJ01477.1"/>
    <property type="molecule type" value="Genomic_DNA"/>
</dbReference>
<evidence type="ECO:0000313" key="2">
    <source>
        <dbReference type="Proteomes" id="UP000277212"/>
    </source>
</evidence>
<evidence type="ECO:0000313" key="1">
    <source>
        <dbReference type="EMBL" id="RMJ01477.1"/>
    </source>
</evidence>
<dbReference type="AlphaFoldDB" id="A0A3M2R882"/>
<gene>
    <name evidence="1" type="ORF">CDV36_015779</name>
</gene>
<keyword evidence="2" id="KW-1185">Reference proteome</keyword>
<proteinExistence type="predicted"/>
<sequence length="71" mass="7802">MIAANIATHYTLVWDAVENRSFWFELPPLIEASFVLATETLQRSVVFGTSSLHKLRYAAFAVASGVMGLNA</sequence>
<comment type="caution">
    <text evidence="1">The sequence shown here is derived from an EMBL/GenBank/DDBJ whole genome shotgun (WGS) entry which is preliminary data.</text>
</comment>
<accession>A0A3M2R882</accession>
<name>A0A3M2R882_9HYPO</name>
<protein>
    <submittedName>
        <fullName evidence="1">Uncharacterized protein</fullName>
    </submittedName>
</protein>